<dbReference type="InterPro" id="IPR036388">
    <property type="entry name" value="WH-like_DNA-bd_sf"/>
</dbReference>
<keyword evidence="2" id="KW-0808">Transferase</keyword>
<dbReference type="PROSITE" id="PS51683">
    <property type="entry name" value="SAM_OMT_II"/>
    <property type="match status" value="1"/>
</dbReference>
<feature type="domain" description="O-methyltransferase C-terminal" evidence="4">
    <location>
        <begin position="105"/>
        <end position="308"/>
    </location>
</feature>
<organism evidence="6 7">
    <name type="scientific">Actinoallomurus spadix</name>
    <dbReference type="NCBI Taxonomy" id="79912"/>
    <lineage>
        <taxon>Bacteria</taxon>
        <taxon>Bacillati</taxon>
        <taxon>Actinomycetota</taxon>
        <taxon>Actinomycetes</taxon>
        <taxon>Streptosporangiales</taxon>
        <taxon>Thermomonosporaceae</taxon>
        <taxon>Actinoallomurus</taxon>
    </lineage>
</organism>
<dbReference type="InterPro" id="IPR029063">
    <property type="entry name" value="SAM-dependent_MTases_sf"/>
</dbReference>
<dbReference type="GO" id="GO:0008168">
    <property type="term" value="F:methyltransferase activity"/>
    <property type="evidence" value="ECO:0007669"/>
    <property type="project" value="UniProtKB-KW"/>
</dbReference>
<dbReference type="SUPFAM" id="SSF53335">
    <property type="entry name" value="S-adenosyl-L-methionine-dependent methyltransferases"/>
    <property type="match status" value="1"/>
</dbReference>
<dbReference type="CDD" id="cd02440">
    <property type="entry name" value="AdoMet_MTases"/>
    <property type="match status" value="1"/>
</dbReference>
<evidence type="ECO:0000256" key="1">
    <source>
        <dbReference type="ARBA" id="ARBA00022603"/>
    </source>
</evidence>
<dbReference type="Pfam" id="PF08100">
    <property type="entry name" value="Dimerisation"/>
    <property type="match status" value="1"/>
</dbReference>
<evidence type="ECO:0000256" key="2">
    <source>
        <dbReference type="ARBA" id="ARBA00022679"/>
    </source>
</evidence>
<dbReference type="InterPro" id="IPR001077">
    <property type="entry name" value="COMT_C"/>
</dbReference>
<dbReference type="Gene3D" id="3.40.50.150">
    <property type="entry name" value="Vaccinia Virus protein VP39"/>
    <property type="match status" value="1"/>
</dbReference>
<dbReference type="Gene3D" id="1.10.10.10">
    <property type="entry name" value="Winged helix-like DNA-binding domain superfamily/Winged helix DNA-binding domain"/>
    <property type="match status" value="1"/>
</dbReference>
<feature type="domain" description="O-methyltransferase dimerisation" evidence="5">
    <location>
        <begin position="14"/>
        <end position="84"/>
    </location>
</feature>
<dbReference type="EMBL" id="BAAABM010000051">
    <property type="protein sequence ID" value="GAA0358068.1"/>
    <property type="molecule type" value="Genomic_DNA"/>
</dbReference>
<dbReference type="Pfam" id="PF00891">
    <property type="entry name" value="Methyltransf_2"/>
    <property type="match status" value="1"/>
</dbReference>
<evidence type="ECO:0000259" key="5">
    <source>
        <dbReference type="Pfam" id="PF08100"/>
    </source>
</evidence>
<keyword evidence="7" id="KW-1185">Reference proteome</keyword>
<dbReference type="InterPro" id="IPR012967">
    <property type="entry name" value="COMT_dimerisation"/>
</dbReference>
<dbReference type="InterPro" id="IPR016461">
    <property type="entry name" value="COMT-like"/>
</dbReference>
<gene>
    <name evidence="6" type="ORF">GCM10010151_54680</name>
</gene>
<keyword evidence="1 6" id="KW-0489">Methyltransferase</keyword>
<protein>
    <submittedName>
        <fullName evidence="6">Methyltransferase</fullName>
    </submittedName>
</protein>
<dbReference type="GO" id="GO:0032259">
    <property type="term" value="P:methylation"/>
    <property type="evidence" value="ECO:0007669"/>
    <property type="project" value="UniProtKB-KW"/>
</dbReference>
<comment type="caution">
    <text evidence="6">The sequence shown here is derived from an EMBL/GenBank/DDBJ whole genome shotgun (WGS) entry which is preliminary data.</text>
</comment>
<dbReference type="RefSeq" id="WP_252798542.1">
    <property type="nucleotide sequence ID" value="NZ_BAAABM010000051.1"/>
</dbReference>
<dbReference type="Gene3D" id="1.10.287.1350">
    <property type="match status" value="1"/>
</dbReference>
<dbReference type="PANTHER" id="PTHR43712">
    <property type="entry name" value="PUTATIVE (AFU_ORTHOLOGUE AFUA_4G14580)-RELATED"/>
    <property type="match status" value="1"/>
</dbReference>
<dbReference type="Proteomes" id="UP001501822">
    <property type="component" value="Unassembled WGS sequence"/>
</dbReference>
<evidence type="ECO:0000313" key="6">
    <source>
        <dbReference type="EMBL" id="GAA0358068.1"/>
    </source>
</evidence>
<name>A0ABN0X8Q6_9ACTN</name>
<evidence type="ECO:0000256" key="3">
    <source>
        <dbReference type="ARBA" id="ARBA00022691"/>
    </source>
</evidence>
<sequence>MSDEEVDFRALSDLATPWCVRVVATLGVAEHMAAGVTHVDELARKADCDGDSLARVLRHLVDKGLFQEPAEAEFTLNEPARVLLDPRVRGGLDLDGSAGRLAGAWSGLLAAVRTGRPTYERVFGLPFWQDLEANPDIAASYDRLMGLQGRGVPDPAILVDDDWADVRHVVDVGGGTGAMLAEILRAHPRVRGTLVDLPRTVARSAEVFEAAGVADRVTVSGQSFLDPLPGGADVYLLASVLLDWPDDQAITLLTRCAEAAAPNGRVVVIGGVTPGSAASKGALVLMVMTGGRTRNLDQFRALAAKAGLTVTASGQGPSGRFIVESRPA</sequence>
<dbReference type="PIRSF" id="PIRSF005739">
    <property type="entry name" value="O-mtase"/>
    <property type="match status" value="1"/>
</dbReference>
<reference evidence="6 7" key="1">
    <citation type="journal article" date="2019" name="Int. J. Syst. Evol. Microbiol.">
        <title>The Global Catalogue of Microorganisms (GCM) 10K type strain sequencing project: providing services to taxonomists for standard genome sequencing and annotation.</title>
        <authorList>
            <consortium name="The Broad Institute Genomics Platform"/>
            <consortium name="The Broad Institute Genome Sequencing Center for Infectious Disease"/>
            <person name="Wu L."/>
            <person name="Ma J."/>
        </authorList>
    </citation>
    <scope>NUCLEOTIDE SEQUENCE [LARGE SCALE GENOMIC DNA]</scope>
    <source>
        <strain evidence="6 7">JCM 3146</strain>
    </source>
</reference>
<keyword evidence="3" id="KW-0949">S-adenosyl-L-methionine</keyword>
<accession>A0ABN0X8Q6</accession>
<dbReference type="InterPro" id="IPR036390">
    <property type="entry name" value="WH_DNA-bd_sf"/>
</dbReference>
<proteinExistence type="predicted"/>
<dbReference type="SUPFAM" id="SSF46785">
    <property type="entry name" value="Winged helix' DNA-binding domain"/>
    <property type="match status" value="1"/>
</dbReference>
<evidence type="ECO:0000259" key="4">
    <source>
        <dbReference type="Pfam" id="PF00891"/>
    </source>
</evidence>
<evidence type="ECO:0000313" key="7">
    <source>
        <dbReference type="Proteomes" id="UP001501822"/>
    </source>
</evidence>
<dbReference type="PANTHER" id="PTHR43712:SF2">
    <property type="entry name" value="O-METHYLTRANSFERASE CICE"/>
    <property type="match status" value="1"/>
</dbReference>